<accession>A0A2N1M6K8</accession>
<gene>
    <name evidence="1" type="ORF">RhiirC2_798392</name>
</gene>
<sequence>MMLEITDKWLIEFFDKLYKETNSTNKSEKTNNIYICILQTSRASATSIDILANIRLLILRKTVDRQKKVISNEHKQSVNNYSYKI</sequence>
<reference evidence="1 2" key="2">
    <citation type="submission" date="2017-10" db="EMBL/GenBank/DDBJ databases">
        <title>Extensive intraspecific genome diversity in a model arbuscular mycorrhizal fungus.</title>
        <authorList>
            <person name="Chen E.C.H."/>
            <person name="Morin E."/>
            <person name="Baudet D."/>
            <person name="Noel J."/>
            <person name="Ndikumana S."/>
            <person name="Charron P."/>
            <person name="St-Onge C."/>
            <person name="Giorgi J."/>
            <person name="Grigoriev I.V."/>
            <person name="Roux C."/>
            <person name="Martin F.M."/>
            <person name="Corradi N."/>
        </authorList>
    </citation>
    <scope>NUCLEOTIDE SEQUENCE [LARGE SCALE GENOMIC DNA]</scope>
    <source>
        <strain evidence="1 2">C2</strain>
    </source>
</reference>
<proteinExistence type="predicted"/>
<evidence type="ECO:0000313" key="2">
    <source>
        <dbReference type="Proteomes" id="UP000233469"/>
    </source>
</evidence>
<protein>
    <submittedName>
        <fullName evidence="1">Uncharacterized protein</fullName>
    </submittedName>
</protein>
<comment type="caution">
    <text evidence="1">The sequence shown here is derived from an EMBL/GenBank/DDBJ whole genome shotgun (WGS) entry which is preliminary data.</text>
</comment>
<name>A0A2N1M6K8_9GLOM</name>
<dbReference type="Proteomes" id="UP000233469">
    <property type="component" value="Unassembled WGS sequence"/>
</dbReference>
<evidence type="ECO:0000313" key="1">
    <source>
        <dbReference type="EMBL" id="PKK57250.1"/>
    </source>
</evidence>
<organism evidence="1 2">
    <name type="scientific">Rhizophagus irregularis</name>
    <dbReference type="NCBI Taxonomy" id="588596"/>
    <lineage>
        <taxon>Eukaryota</taxon>
        <taxon>Fungi</taxon>
        <taxon>Fungi incertae sedis</taxon>
        <taxon>Mucoromycota</taxon>
        <taxon>Glomeromycotina</taxon>
        <taxon>Glomeromycetes</taxon>
        <taxon>Glomerales</taxon>
        <taxon>Glomeraceae</taxon>
        <taxon>Rhizophagus</taxon>
    </lineage>
</organism>
<dbReference type="EMBL" id="LLXL01004587">
    <property type="protein sequence ID" value="PKK57250.1"/>
    <property type="molecule type" value="Genomic_DNA"/>
</dbReference>
<dbReference type="AlphaFoldDB" id="A0A2N1M6K8"/>
<reference evidence="1 2" key="1">
    <citation type="submission" date="2016-04" db="EMBL/GenBank/DDBJ databases">
        <title>Genome analyses suggest a sexual origin of heterokaryosis in a supposedly ancient asexual fungus.</title>
        <authorList>
            <person name="Ropars J."/>
            <person name="Sedzielewska K."/>
            <person name="Noel J."/>
            <person name="Charron P."/>
            <person name="Farinelli L."/>
            <person name="Marton T."/>
            <person name="Kruger M."/>
            <person name="Pelin A."/>
            <person name="Brachmann A."/>
            <person name="Corradi N."/>
        </authorList>
    </citation>
    <scope>NUCLEOTIDE SEQUENCE [LARGE SCALE GENOMIC DNA]</scope>
    <source>
        <strain evidence="1 2">C2</strain>
    </source>
</reference>